<sequence>MASPFSIQLSVADLGTTEAFYAGIIGLPVHRALTAVGAPEHLVLTLDGCKVYFVEDDAVGQLHPILEARLEGFPKGVGMTLHLSVTGIEEVYQELLEEDLEILYPLQQKPYGTMELWCFDPDGYLVVLEESLR</sequence>
<evidence type="ECO:0000259" key="1">
    <source>
        <dbReference type="Pfam" id="PF00903"/>
    </source>
</evidence>
<reference evidence="2 3" key="1">
    <citation type="submission" date="2020-06" db="EMBL/GenBank/DDBJ databases">
        <title>Interaction of electrochemicaly active bacteria, Geobacter bremensis R4 on different carbon anode.</title>
        <authorList>
            <person name="Meng L."/>
            <person name="Yoshida N."/>
        </authorList>
    </citation>
    <scope>NUCLEOTIDE SEQUENCE [LARGE SCALE GENOMIC DNA]</scope>
    <source>
        <strain evidence="2 3">R4</strain>
    </source>
</reference>
<dbReference type="EMBL" id="AP023213">
    <property type="protein sequence ID" value="BCG48591.1"/>
    <property type="molecule type" value="Genomic_DNA"/>
</dbReference>
<gene>
    <name evidence="2" type="ORF">GEOBRER4_n3487</name>
</gene>
<dbReference type="Pfam" id="PF00903">
    <property type="entry name" value="Glyoxalase"/>
    <property type="match status" value="1"/>
</dbReference>
<dbReference type="RefSeq" id="WP_085815045.1">
    <property type="nucleotide sequence ID" value="NZ_AP023213.1"/>
</dbReference>
<name>A0A6S6MAM9_9BACT</name>
<organism evidence="2 3">
    <name type="scientific">Citrifermentans bremense</name>
    <dbReference type="NCBI Taxonomy" id="60035"/>
    <lineage>
        <taxon>Bacteria</taxon>
        <taxon>Pseudomonadati</taxon>
        <taxon>Thermodesulfobacteriota</taxon>
        <taxon>Desulfuromonadia</taxon>
        <taxon>Geobacterales</taxon>
        <taxon>Geobacteraceae</taxon>
        <taxon>Citrifermentans</taxon>
    </lineage>
</organism>
<feature type="domain" description="Glyoxalase/fosfomycin resistance/dioxygenase" evidence="1">
    <location>
        <begin position="7"/>
        <end position="127"/>
    </location>
</feature>
<dbReference type="Proteomes" id="UP000515472">
    <property type="component" value="Chromosome"/>
</dbReference>
<dbReference type="InterPro" id="IPR029068">
    <property type="entry name" value="Glyas_Bleomycin-R_OHBP_Dase"/>
</dbReference>
<protein>
    <recommendedName>
        <fullName evidence="1">Glyoxalase/fosfomycin resistance/dioxygenase domain-containing protein</fullName>
    </recommendedName>
</protein>
<dbReference type="KEGG" id="gbn:GEOBRER4_33410"/>
<keyword evidence="3" id="KW-1185">Reference proteome</keyword>
<evidence type="ECO:0000313" key="2">
    <source>
        <dbReference type="EMBL" id="BCG48591.1"/>
    </source>
</evidence>
<evidence type="ECO:0000313" key="3">
    <source>
        <dbReference type="Proteomes" id="UP000515472"/>
    </source>
</evidence>
<dbReference type="SUPFAM" id="SSF54593">
    <property type="entry name" value="Glyoxalase/Bleomycin resistance protein/Dihydroxybiphenyl dioxygenase"/>
    <property type="match status" value="1"/>
</dbReference>
<accession>A0A6S6MAM9</accession>
<proteinExistence type="predicted"/>
<dbReference type="InterPro" id="IPR004360">
    <property type="entry name" value="Glyas_Fos-R_dOase_dom"/>
</dbReference>
<dbReference type="Gene3D" id="3.10.180.10">
    <property type="entry name" value="2,3-Dihydroxybiphenyl 1,2-Dioxygenase, domain 1"/>
    <property type="match status" value="1"/>
</dbReference>
<dbReference type="AlphaFoldDB" id="A0A6S6MAM9"/>